<dbReference type="Proteomes" id="UP000004848">
    <property type="component" value="Unassembled WGS sequence"/>
</dbReference>
<gene>
    <name evidence="1" type="ORF">SIAM614_13823</name>
</gene>
<name>A0NQP0_ROSAI</name>
<proteinExistence type="predicted"/>
<dbReference type="AlphaFoldDB" id="A0NQP0"/>
<comment type="caution">
    <text evidence="1">The sequence shown here is derived from an EMBL/GenBank/DDBJ whole genome shotgun (WGS) entry which is preliminary data.</text>
</comment>
<accession>A0NQP0</accession>
<sequence>MVTLQRLRLPGFACNQVGREIVRAAMLQDGDDR</sequence>
<organism evidence="1 2">
    <name type="scientific">Roseibium aggregatum (strain ATCC 25650 / DSM 13394 / JCM 20685 / NBRC 16684 / NCIMB 2208 / IAM 12614 / B1)</name>
    <name type="common">Stappia aggregata</name>
    <dbReference type="NCBI Taxonomy" id="384765"/>
    <lineage>
        <taxon>Bacteria</taxon>
        <taxon>Pseudomonadati</taxon>
        <taxon>Pseudomonadota</taxon>
        <taxon>Alphaproteobacteria</taxon>
        <taxon>Hyphomicrobiales</taxon>
        <taxon>Stappiaceae</taxon>
        <taxon>Roseibium</taxon>
    </lineage>
</organism>
<evidence type="ECO:0000313" key="1">
    <source>
        <dbReference type="EMBL" id="EAV45098.1"/>
    </source>
</evidence>
<protein>
    <submittedName>
        <fullName evidence="1">Uncharacterized protein</fullName>
    </submittedName>
</protein>
<dbReference type="EMBL" id="AAUW01000004">
    <property type="protein sequence ID" value="EAV45098.1"/>
    <property type="molecule type" value="Genomic_DNA"/>
</dbReference>
<reference evidence="1 2" key="1">
    <citation type="submission" date="2006-05" db="EMBL/GenBank/DDBJ databases">
        <authorList>
            <person name="King G."/>
            <person name="Ferriera S."/>
            <person name="Johnson J."/>
            <person name="Kravitz S."/>
            <person name="Beeson K."/>
            <person name="Sutton G."/>
            <person name="Rogers Y.-H."/>
            <person name="Friedman R."/>
            <person name="Frazier M."/>
            <person name="Venter J.C."/>
        </authorList>
    </citation>
    <scope>NUCLEOTIDE SEQUENCE [LARGE SCALE GENOMIC DNA]</scope>
    <source>
        <strain evidence="2">ATCC 25650 / DSM 13394 / JCM 20685 / NBRC 16684 / NCIMB 2208 / IAM 12614 / B1</strain>
    </source>
</reference>
<evidence type="ECO:0000313" key="2">
    <source>
        <dbReference type="Proteomes" id="UP000004848"/>
    </source>
</evidence>